<feature type="compositionally biased region" description="Polar residues" evidence="1">
    <location>
        <begin position="1191"/>
        <end position="1202"/>
    </location>
</feature>
<feature type="compositionally biased region" description="Basic and acidic residues" evidence="1">
    <location>
        <begin position="955"/>
        <end position="967"/>
    </location>
</feature>
<name>A0A8U1BVC1_SALNM</name>
<accession>A0A8U1BVC1</accession>
<evidence type="ECO:0000313" key="3">
    <source>
        <dbReference type="RefSeq" id="XP_038861371.1"/>
    </source>
</evidence>
<feature type="region of interest" description="Disordered" evidence="1">
    <location>
        <begin position="432"/>
        <end position="618"/>
    </location>
</feature>
<feature type="compositionally biased region" description="Polar residues" evidence="1">
    <location>
        <begin position="1130"/>
        <end position="1142"/>
    </location>
</feature>
<evidence type="ECO:0000256" key="1">
    <source>
        <dbReference type="SAM" id="MobiDB-lite"/>
    </source>
</evidence>
<feature type="compositionally biased region" description="Basic and acidic residues" evidence="1">
    <location>
        <begin position="558"/>
        <end position="569"/>
    </location>
</feature>
<feature type="compositionally biased region" description="Basic and acidic residues" evidence="1">
    <location>
        <begin position="462"/>
        <end position="479"/>
    </location>
</feature>
<feature type="region of interest" description="Disordered" evidence="1">
    <location>
        <begin position="768"/>
        <end position="914"/>
    </location>
</feature>
<feature type="compositionally biased region" description="Polar residues" evidence="1">
    <location>
        <begin position="968"/>
        <end position="980"/>
    </location>
</feature>
<sequence>MASVRDLQAQRVENNNTRTLLNSEGVYEAAEDNSSQLILENPDPDIVKTISHYFEAALSGQKYVLSHPVTDHGTESSADSRDSGDSLFITQVPVSEVVRSVRRCHSKERSEFTCTIESEEESGEEDGPATPQRKQQVSHAMKHHKRKAEKHGLKKYSFPFLGSVYRSKPLSSRERTYRNTHLPLLKSVTFSSKAIGGFFRCVKTLKKFSKGKATLASALPNRYLDEEGELSPLSEQEVESEGSDDDIRVVENTLLMPFLKKKNRQTWCHPSSEAEKQCRKFSSVSKYFTKDSTSVSKDSTAKTKKRSTKKTQHLPHVKQTLSLVSKMIKDTPSKRSFAGSRRIVPEKCNMAEKETNPESMSCVRRCSSGRSLVRNETEEPGIHLADNTDGHEENDNMDISLTEWKTMLNIGFVSEEVEGTRIDQAVDITSSPINEVQESEGSCLERTQVGRAMTPSVTGQSPDRDHQNQTRETEADPGTKGHNPPSTEPELTDDCTNVDVGGDYEQKGKKRKKKNRKREGGDGESIEERVGQPPCQEAPDYQELVTCVSTSTIQGGEATERTQDNKAEHSVSASGEMIMPQKKKRKKERRRDSPCHADTDIGLKQEENPKLSSHAGGGAIVQTEDIELKKMKKKYKNSTAHAILEEGPEKGHFPNLSLESQLDEVIGPQKGTNISTLPEDTVTNLQVNATDIRQKTIECSIVQLTKLVAQRKKHKTMAPIDNSLAQSDGTIYFRKKKKAKKDGDSCSNEMVGNYTEIPLTTSILSQSGQINTLEKKKRKRDKKQNSDIHEDSEARPKENVVSHERSEDKVTEKKRKKKKRRKSSTDDGAVVQQQEDNIQKFHITLKSSVSESNDTVPPRKKRKKDRDLVAPLSTEERHQKDSIPPETDEITSPRKMKKKKRDGSKDTCSVIHKDTAAPLEKESIGISLEGCERSALTPDDTVSQRKTKKNKNSLTKHDPEGRLKNDATKISQRMSATVKNSRPEEKKEIDTTEVRLEAESAFISLERKRKKTKRWKSTDYEVPAVGHQDNDYTAILIETTQSSMTQYTETESQKKKKKINDNTAMLIETTQSSMTQYTETESQKKKKKKINDNTAMLIETTQSSMTQYTETESQKKKKKKRNDNTAMLIETTQSSMTQYTETESQKKKKKINDNTAMLIETTQSSMTQYTETESQKKKKKINDNTAMLIETTQSSMTQYTETESQKKKKKINRKTNKESVAPKHTDGRQTGEMSEATSDCLPLPQINPDPVSISHELVSSAEKKKKKKKKKKHGKDANQDYLATNTLTQW</sequence>
<feature type="compositionally biased region" description="Basic residues" evidence="1">
    <location>
        <begin position="812"/>
        <end position="822"/>
    </location>
</feature>
<dbReference type="Proteomes" id="UP000808372">
    <property type="component" value="Chromosome 12"/>
</dbReference>
<feature type="compositionally biased region" description="Acidic residues" evidence="1">
    <location>
        <begin position="117"/>
        <end position="127"/>
    </location>
</feature>
<dbReference type="KEGG" id="snh:120057061"/>
<feature type="compositionally biased region" description="Basic residues" evidence="1">
    <location>
        <begin position="508"/>
        <end position="517"/>
    </location>
</feature>
<feature type="compositionally biased region" description="Basic residues" evidence="1">
    <location>
        <begin position="1263"/>
        <end position="1274"/>
    </location>
</feature>
<feature type="region of interest" description="Disordered" evidence="1">
    <location>
        <begin position="1104"/>
        <end position="1153"/>
    </location>
</feature>
<feature type="compositionally biased region" description="Polar residues" evidence="1">
    <location>
        <begin position="1281"/>
        <end position="1290"/>
    </location>
</feature>
<reference evidence="3" key="1">
    <citation type="submission" date="2025-08" db="UniProtKB">
        <authorList>
            <consortium name="RefSeq"/>
        </authorList>
    </citation>
    <scope>IDENTIFICATION</scope>
    <source>
        <tissue evidence="3">White muscle</tissue>
    </source>
</reference>
<feature type="compositionally biased region" description="Basic and acidic residues" evidence="1">
    <location>
        <begin position="783"/>
        <end position="811"/>
    </location>
</feature>
<feature type="compositionally biased region" description="Polar residues" evidence="1">
    <location>
        <begin position="845"/>
        <end position="855"/>
    </location>
</feature>
<keyword evidence="2" id="KW-1185">Reference proteome</keyword>
<feature type="region of interest" description="Disordered" evidence="1">
    <location>
        <begin position="113"/>
        <end position="148"/>
    </location>
</feature>
<organism evidence="2 3">
    <name type="scientific">Salvelinus namaycush</name>
    <name type="common">Lake trout</name>
    <name type="synonym">Salmo namaycush</name>
    <dbReference type="NCBI Taxonomy" id="8040"/>
    <lineage>
        <taxon>Eukaryota</taxon>
        <taxon>Metazoa</taxon>
        <taxon>Chordata</taxon>
        <taxon>Craniata</taxon>
        <taxon>Vertebrata</taxon>
        <taxon>Euteleostomi</taxon>
        <taxon>Actinopterygii</taxon>
        <taxon>Neopterygii</taxon>
        <taxon>Teleostei</taxon>
        <taxon>Protacanthopterygii</taxon>
        <taxon>Salmoniformes</taxon>
        <taxon>Salmonidae</taxon>
        <taxon>Salmoninae</taxon>
        <taxon>Salvelinus</taxon>
    </lineage>
</organism>
<feature type="compositionally biased region" description="Basic and acidic residues" evidence="1">
    <location>
        <begin position="874"/>
        <end position="883"/>
    </location>
</feature>
<protein>
    <submittedName>
        <fullName evidence="3">E3 ubiquitin-protein ligase RBBP6-like isoform X1</fullName>
    </submittedName>
</protein>
<feature type="compositionally biased region" description="Basic and acidic residues" evidence="1">
    <location>
        <begin position="1215"/>
        <end position="1229"/>
    </location>
</feature>
<evidence type="ECO:0000313" key="2">
    <source>
        <dbReference type="Proteomes" id="UP000808372"/>
    </source>
</evidence>
<dbReference type="GeneID" id="120057061"/>
<gene>
    <name evidence="3" type="primary">LOC120057061</name>
</gene>
<feature type="compositionally biased region" description="Basic and acidic residues" evidence="1">
    <location>
        <begin position="518"/>
        <end position="530"/>
    </location>
</feature>
<feature type="compositionally biased region" description="Basic and acidic residues" evidence="1">
    <location>
        <begin position="981"/>
        <end position="992"/>
    </location>
</feature>
<feature type="region of interest" description="Disordered" evidence="1">
    <location>
        <begin position="929"/>
        <end position="992"/>
    </location>
</feature>
<dbReference type="RefSeq" id="XP_038861371.1">
    <property type="nucleotide sequence ID" value="XM_039005443.1"/>
</dbReference>
<feature type="region of interest" description="Disordered" evidence="1">
    <location>
        <begin position="1191"/>
        <end position="1290"/>
    </location>
</feature>
<feature type="compositionally biased region" description="Basic and acidic residues" evidence="1">
    <location>
        <begin position="590"/>
        <end position="609"/>
    </location>
</feature>
<proteinExistence type="predicted"/>